<dbReference type="PANTHER" id="PTHR34848:SF1">
    <property type="entry name" value="BIFUNCTIONAL ADENOSYLCOBALAMIN BIOSYNTHESIS PROTEIN COBU"/>
    <property type="match status" value="1"/>
</dbReference>
<evidence type="ECO:0000256" key="6">
    <source>
        <dbReference type="ARBA" id="ARBA00005159"/>
    </source>
</evidence>
<dbReference type="EC" id="2.7.1.156" evidence="8"/>
<sequence length="236" mass="25530">MHEPTFPRSDVRHGGPTPRIFGPRSRLASADMPPSDAGSRHRPGENPRCDELTSPRPAYDDAVRILVTGGARSGKSTHAEALLADAAEVVYIAPGRPADGNDPDWDSRVARHQARRSPTWATWETADIATALSQTRCPVLVDCLGTWLTALMDREALWDIETADIYAAVQEPVDQLCRALAALPDAVVVTNEVGFGVVPAHRSGMVFRDLLGTTNQRVSAVCDEVHLVIAGRVLKL</sequence>
<keyword evidence="15" id="KW-0342">GTP-binding</keyword>
<comment type="catalytic activity">
    <reaction evidence="3">
        <text>adenosylcob(III)inamide + GTP = adenosylcob(III)inamide phosphate + GDP + H(+)</text>
        <dbReference type="Rhea" id="RHEA:15765"/>
        <dbReference type="ChEBI" id="CHEBI:2480"/>
        <dbReference type="ChEBI" id="CHEBI:15378"/>
        <dbReference type="ChEBI" id="CHEBI:37565"/>
        <dbReference type="ChEBI" id="CHEBI:58189"/>
        <dbReference type="ChEBI" id="CHEBI:58502"/>
        <dbReference type="EC" id="2.7.1.156"/>
    </reaction>
</comment>
<comment type="similarity">
    <text evidence="7">Belongs to the CobU/CobP family.</text>
</comment>
<keyword evidence="12" id="KW-0547">Nucleotide-binding</keyword>
<evidence type="ECO:0000256" key="7">
    <source>
        <dbReference type="ARBA" id="ARBA00007490"/>
    </source>
</evidence>
<evidence type="ECO:0000256" key="10">
    <source>
        <dbReference type="ARBA" id="ARBA00022573"/>
    </source>
</evidence>
<keyword evidence="14" id="KW-0067">ATP-binding</keyword>
<accession>A0A3S5CZU7</accession>
<evidence type="ECO:0000256" key="15">
    <source>
        <dbReference type="ARBA" id="ARBA00023134"/>
    </source>
</evidence>
<dbReference type="PANTHER" id="PTHR34848">
    <property type="match status" value="1"/>
</dbReference>
<evidence type="ECO:0000256" key="16">
    <source>
        <dbReference type="ARBA" id="ARBA00029570"/>
    </source>
</evidence>
<comment type="pathway">
    <text evidence="6">Cofactor biosynthesis; adenosylcobalamin biosynthesis; adenosylcobalamin from cob(II)yrinate a,c-diamide: step 5/7.</text>
</comment>
<keyword evidence="20" id="KW-1185">Reference proteome</keyword>
<keyword evidence="11 19" id="KW-0808">Transferase</keyword>
<keyword evidence="13 19" id="KW-0418">Kinase</keyword>
<evidence type="ECO:0000256" key="14">
    <source>
        <dbReference type="ARBA" id="ARBA00022840"/>
    </source>
</evidence>
<dbReference type="Gene3D" id="3.40.50.300">
    <property type="entry name" value="P-loop containing nucleotide triphosphate hydrolases"/>
    <property type="match status" value="1"/>
</dbReference>
<evidence type="ECO:0000256" key="12">
    <source>
        <dbReference type="ARBA" id="ARBA00022741"/>
    </source>
</evidence>
<reference evidence="20" key="1">
    <citation type="submission" date="2018-02" db="EMBL/GenBank/DDBJ databases">
        <authorList>
            <person name="Seth-Smith MB H."/>
            <person name="Seth-Smith H."/>
        </authorList>
    </citation>
    <scope>NUCLEOTIDE SEQUENCE [LARGE SCALE GENOMIC DNA]</scope>
</reference>
<dbReference type="EMBL" id="LR130759">
    <property type="protein sequence ID" value="VDM89190.1"/>
    <property type="molecule type" value="Genomic_DNA"/>
</dbReference>
<dbReference type="Proteomes" id="UP000269998">
    <property type="component" value="Chromosome"/>
</dbReference>
<evidence type="ECO:0000256" key="11">
    <source>
        <dbReference type="ARBA" id="ARBA00022679"/>
    </source>
</evidence>
<evidence type="ECO:0000256" key="4">
    <source>
        <dbReference type="ARBA" id="ARBA00003889"/>
    </source>
</evidence>
<feature type="compositionally biased region" description="Basic and acidic residues" evidence="18">
    <location>
        <begin position="1"/>
        <end position="13"/>
    </location>
</feature>
<evidence type="ECO:0000256" key="18">
    <source>
        <dbReference type="SAM" id="MobiDB-lite"/>
    </source>
</evidence>
<dbReference type="UniPathway" id="UPA00148">
    <property type="reaction ID" value="UER00236"/>
</dbReference>
<dbReference type="GO" id="GO:0043752">
    <property type="term" value="F:adenosylcobinamide kinase activity"/>
    <property type="evidence" value="ECO:0007669"/>
    <property type="project" value="UniProtKB-EC"/>
</dbReference>
<dbReference type="InterPro" id="IPR027417">
    <property type="entry name" value="P-loop_NTPase"/>
</dbReference>
<feature type="compositionally biased region" description="Basic and acidic residues" evidence="18">
    <location>
        <begin position="38"/>
        <end position="56"/>
    </location>
</feature>
<dbReference type="SUPFAM" id="SSF52540">
    <property type="entry name" value="P-loop containing nucleoside triphosphate hydrolases"/>
    <property type="match status" value="1"/>
</dbReference>
<evidence type="ECO:0000256" key="1">
    <source>
        <dbReference type="ARBA" id="ARBA00000312"/>
    </source>
</evidence>
<comment type="catalytic activity">
    <reaction evidence="1">
        <text>adenosylcob(III)inamide + ATP = adenosylcob(III)inamide phosphate + ADP + H(+)</text>
        <dbReference type="Rhea" id="RHEA:15769"/>
        <dbReference type="ChEBI" id="CHEBI:2480"/>
        <dbReference type="ChEBI" id="CHEBI:15378"/>
        <dbReference type="ChEBI" id="CHEBI:30616"/>
        <dbReference type="ChEBI" id="CHEBI:58502"/>
        <dbReference type="ChEBI" id="CHEBI:456216"/>
        <dbReference type="EC" id="2.7.1.156"/>
    </reaction>
</comment>
<evidence type="ECO:0000256" key="13">
    <source>
        <dbReference type="ARBA" id="ARBA00022777"/>
    </source>
</evidence>
<evidence type="ECO:0000256" key="9">
    <source>
        <dbReference type="ARBA" id="ARBA00012523"/>
    </source>
</evidence>
<dbReference type="FunFam" id="3.40.50.300:FF:001458">
    <property type="entry name" value="Bifunctional cobinamide kinase/cobinamide phosphate guanylyltransferase"/>
    <property type="match status" value="1"/>
</dbReference>
<name>A0A3S5CZU7_9MYCO</name>
<dbReference type="GO" id="GO:0009236">
    <property type="term" value="P:cobalamin biosynthetic process"/>
    <property type="evidence" value="ECO:0007669"/>
    <property type="project" value="UniProtKB-UniPathway"/>
</dbReference>
<protein>
    <recommendedName>
        <fullName evidence="16">Adenosylcobinamide kinase</fullName>
        <ecNumber evidence="8">2.7.1.156</ecNumber>
        <ecNumber evidence="9">2.7.7.62</ecNumber>
    </recommendedName>
    <alternativeName>
        <fullName evidence="17">Adenosylcobinamide-phosphate guanylyltransferase</fullName>
    </alternativeName>
</protein>
<comment type="catalytic activity">
    <reaction evidence="2">
        <text>adenosylcob(III)inamide phosphate + GTP + H(+) = adenosylcob(III)inamide-GDP + diphosphate</text>
        <dbReference type="Rhea" id="RHEA:22712"/>
        <dbReference type="ChEBI" id="CHEBI:15378"/>
        <dbReference type="ChEBI" id="CHEBI:33019"/>
        <dbReference type="ChEBI" id="CHEBI:37565"/>
        <dbReference type="ChEBI" id="CHEBI:58502"/>
        <dbReference type="ChEBI" id="CHEBI:60487"/>
        <dbReference type="EC" id="2.7.7.62"/>
    </reaction>
</comment>
<dbReference type="GO" id="GO:0005524">
    <property type="term" value="F:ATP binding"/>
    <property type="evidence" value="ECO:0007669"/>
    <property type="project" value="UniProtKB-KW"/>
</dbReference>
<comment type="function">
    <text evidence="4">Catalyzes ATP-dependent phosphorylation of adenosylcobinamide and addition of GMP to adenosylcobinamide phosphate.</text>
</comment>
<evidence type="ECO:0000256" key="2">
    <source>
        <dbReference type="ARBA" id="ARBA00000711"/>
    </source>
</evidence>
<dbReference type="Pfam" id="PF02283">
    <property type="entry name" value="CobU"/>
    <property type="match status" value="1"/>
</dbReference>
<dbReference type="GO" id="GO:0005525">
    <property type="term" value="F:GTP binding"/>
    <property type="evidence" value="ECO:0007669"/>
    <property type="project" value="UniProtKB-KW"/>
</dbReference>
<evidence type="ECO:0000313" key="20">
    <source>
        <dbReference type="Proteomes" id="UP000269998"/>
    </source>
</evidence>
<evidence type="ECO:0000256" key="3">
    <source>
        <dbReference type="ARBA" id="ARBA00001522"/>
    </source>
</evidence>
<dbReference type="InterPro" id="IPR003203">
    <property type="entry name" value="CobU/CobP"/>
</dbReference>
<evidence type="ECO:0000313" key="19">
    <source>
        <dbReference type="EMBL" id="VDM89190.1"/>
    </source>
</evidence>
<gene>
    <name evidence="19" type="primary">cobU</name>
    <name evidence="19" type="ORF">MB901379_02759</name>
</gene>
<dbReference type="GO" id="GO:0008820">
    <property type="term" value="F:cobinamide phosphate guanylyltransferase activity"/>
    <property type="evidence" value="ECO:0007669"/>
    <property type="project" value="UniProtKB-EC"/>
</dbReference>
<dbReference type="AlphaFoldDB" id="A0A3S5CZU7"/>
<evidence type="ECO:0000256" key="5">
    <source>
        <dbReference type="ARBA" id="ARBA00004692"/>
    </source>
</evidence>
<organism evidence="19 20">
    <name type="scientific">Mycobacterium basiliense</name>
    <dbReference type="NCBI Taxonomy" id="2094119"/>
    <lineage>
        <taxon>Bacteria</taxon>
        <taxon>Bacillati</taxon>
        <taxon>Actinomycetota</taxon>
        <taxon>Actinomycetes</taxon>
        <taxon>Mycobacteriales</taxon>
        <taxon>Mycobacteriaceae</taxon>
        <taxon>Mycobacterium</taxon>
    </lineage>
</organism>
<evidence type="ECO:0000256" key="17">
    <source>
        <dbReference type="ARBA" id="ARBA00030571"/>
    </source>
</evidence>
<dbReference type="KEGG" id="mbai:MB901379_02759"/>
<comment type="pathway">
    <text evidence="5">Cofactor biosynthesis; adenosylcobalamin biosynthesis; adenosylcobalamin from cob(II)yrinate a,c-diamide: step 6/7.</text>
</comment>
<keyword evidence="10" id="KW-0169">Cobalamin biosynthesis</keyword>
<dbReference type="CDD" id="cd00544">
    <property type="entry name" value="CobU"/>
    <property type="match status" value="1"/>
</dbReference>
<dbReference type="EC" id="2.7.7.62" evidence="9"/>
<evidence type="ECO:0000256" key="8">
    <source>
        <dbReference type="ARBA" id="ARBA00012016"/>
    </source>
</evidence>
<feature type="region of interest" description="Disordered" evidence="18">
    <location>
        <begin position="1"/>
        <end position="56"/>
    </location>
</feature>
<proteinExistence type="inferred from homology"/>